<dbReference type="InterPro" id="IPR004090">
    <property type="entry name" value="Chemotax_Me-accpt_rcpt"/>
</dbReference>
<keyword evidence="4" id="KW-0807">Transducer</keyword>
<evidence type="ECO:0000313" key="9">
    <source>
        <dbReference type="EMBL" id="OBV36971.1"/>
    </source>
</evidence>
<dbReference type="GO" id="GO:0006935">
    <property type="term" value="P:chemotaxis"/>
    <property type="evidence" value="ECO:0007669"/>
    <property type="project" value="InterPro"/>
</dbReference>
<dbReference type="EMBL" id="LOCQ01000061">
    <property type="protein sequence ID" value="OBV36971.1"/>
    <property type="molecule type" value="Genomic_DNA"/>
</dbReference>
<evidence type="ECO:0000256" key="4">
    <source>
        <dbReference type="PROSITE-ProRule" id="PRU00284"/>
    </source>
</evidence>
<evidence type="ECO:0000256" key="5">
    <source>
        <dbReference type="SAM" id="MobiDB-lite"/>
    </source>
</evidence>
<accession>A0A1A7BTU7</accession>
<dbReference type="PANTHER" id="PTHR43531:SF14">
    <property type="entry name" value="METHYL-ACCEPTING CHEMOTAXIS PROTEIN I-RELATED"/>
    <property type="match status" value="1"/>
</dbReference>
<feature type="domain" description="HAMP" evidence="8">
    <location>
        <begin position="225"/>
        <end position="268"/>
    </location>
</feature>
<dbReference type="PROSITE" id="PS50111">
    <property type="entry name" value="CHEMOTAXIS_TRANSDUC_2"/>
    <property type="match status" value="1"/>
</dbReference>
<evidence type="ECO:0000259" key="7">
    <source>
        <dbReference type="PROSITE" id="PS50111"/>
    </source>
</evidence>
<dbReference type="OrthoDB" id="8712992at2"/>
<dbReference type="STRING" id="1747903.ASR47_100222"/>
<reference evidence="9 10" key="1">
    <citation type="submission" date="2016-04" db="EMBL/GenBank/DDBJ databases">
        <title>Draft genome sequence of Janthinobacterium psychrotolerans sp. nov., isolated from freshwater sediments in Denmark.</title>
        <authorList>
            <person name="Gong X."/>
            <person name="Skrivergaard S."/>
            <person name="Korsgaard B.S."/>
            <person name="Schreiber L."/>
            <person name="Marshall I.P."/>
            <person name="Finster K."/>
            <person name="Schramm A."/>
        </authorList>
    </citation>
    <scope>NUCLEOTIDE SEQUENCE [LARGE SCALE GENOMIC DNA]</scope>
    <source>
        <strain evidence="9 10">S3-2</strain>
    </source>
</reference>
<feature type="region of interest" description="Disordered" evidence="5">
    <location>
        <begin position="523"/>
        <end position="576"/>
    </location>
</feature>
<protein>
    <submittedName>
        <fullName evidence="9">Methyl-accepting chemotaxis protein</fullName>
    </submittedName>
</protein>
<dbReference type="SMART" id="SM00283">
    <property type="entry name" value="MA"/>
    <property type="match status" value="1"/>
</dbReference>
<dbReference type="InterPro" id="IPR047347">
    <property type="entry name" value="YvaQ-like_sensor"/>
</dbReference>
<dbReference type="GO" id="GO:0004888">
    <property type="term" value="F:transmembrane signaling receptor activity"/>
    <property type="evidence" value="ECO:0007669"/>
    <property type="project" value="InterPro"/>
</dbReference>
<dbReference type="InterPro" id="IPR003660">
    <property type="entry name" value="HAMP_dom"/>
</dbReference>
<feature type="compositionally biased region" description="Low complexity" evidence="5">
    <location>
        <begin position="523"/>
        <end position="569"/>
    </location>
</feature>
<keyword evidence="6" id="KW-1133">Transmembrane helix</keyword>
<dbReference type="RefSeq" id="WP_065309994.1">
    <property type="nucleotide sequence ID" value="NZ_LOCQ01000061.1"/>
</dbReference>
<dbReference type="InterPro" id="IPR004089">
    <property type="entry name" value="MCPsignal_dom"/>
</dbReference>
<feature type="transmembrane region" description="Helical" evidence="6">
    <location>
        <begin position="12"/>
        <end position="33"/>
    </location>
</feature>
<dbReference type="CDD" id="cd19411">
    <property type="entry name" value="MCP2201-like_sensor"/>
    <property type="match status" value="1"/>
</dbReference>
<comment type="similarity">
    <text evidence="3">Belongs to the methyl-accepting chemotaxis (MCP) protein family.</text>
</comment>
<dbReference type="Gene3D" id="1.10.287.950">
    <property type="entry name" value="Methyl-accepting chemotaxis protein"/>
    <property type="match status" value="1"/>
</dbReference>
<dbReference type="PRINTS" id="PR00260">
    <property type="entry name" value="CHEMTRNSDUCR"/>
</dbReference>
<feature type="domain" description="Methyl-accepting transducer" evidence="7">
    <location>
        <begin position="273"/>
        <end position="502"/>
    </location>
</feature>
<evidence type="ECO:0000256" key="2">
    <source>
        <dbReference type="ARBA" id="ARBA00022481"/>
    </source>
</evidence>
<dbReference type="FunFam" id="1.10.287.950:FF:000001">
    <property type="entry name" value="Methyl-accepting chemotaxis sensory transducer"/>
    <property type="match status" value="1"/>
</dbReference>
<dbReference type="AlphaFoldDB" id="A0A1A7BTU7"/>
<dbReference type="PATRIC" id="fig|1747903.4.peg.463"/>
<evidence type="ECO:0000256" key="1">
    <source>
        <dbReference type="ARBA" id="ARBA00004370"/>
    </source>
</evidence>
<evidence type="ECO:0000256" key="6">
    <source>
        <dbReference type="SAM" id="Phobius"/>
    </source>
</evidence>
<organism evidence="9 10">
    <name type="scientific">Janthinobacterium psychrotolerans</name>
    <dbReference type="NCBI Taxonomy" id="1747903"/>
    <lineage>
        <taxon>Bacteria</taxon>
        <taxon>Pseudomonadati</taxon>
        <taxon>Pseudomonadota</taxon>
        <taxon>Betaproteobacteria</taxon>
        <taxon>Burkholderiales</taxon>
        <taxon>Oxalobacteraceae</taxon>
        <taxon>Janthinobacterium</taxon>
    </lineage>
</organism>
<feature type="transmembrane region" description="Helical" evidence="6">
    <location>
        <begin position="192"/>
        <end position="212"/>
    </location>
</feature>
<dbReference type="SUPFAM" id="SSF58104">
    <property type="entry name" value="Methyl-accepting chemotaxis protein (MCP) signaling domain"/>
    <property type="match status" value="1"/>
</dbReference>
<evidence type="ECO:0000313" key="10">
    <source>
        <dbReference type="Proteomes" id="UP000092713"/>
    </source>
</evidence>
<dbReference type="CDD" id="cd11386">
    <property type="entry name" value="MCP_signal"/>
    <property type="match status" value="1"/>
</dbReference>
<keyword evidence="6" id="KW-0812">Transmembrane</keyword>
<dbReference type="Pfam" id="PF00015">
    <property type="entry name" value="MCPsignal"/>
    <property type="match status" value="1"/>
</dbReference>
<comment type="subcellular location">
    <subcellularLocation>
        <location evidence="1">Membrane</location>
    </subcellularLocation>
</comment>
<gene>
    <name evidence="9" type="ORF">ASR47_100222</name>
</gene>
<dbReference type="GO" id="GO:0005886">
    <property type="term" value="C:plasma membrane"/>
    <property type="evidence" value="ECO:0007669"/>
    <property type="project" value="TreeGrafter"/>
</dbReference>
<dbReference type="InterPro" id="IPR024478">
    <property type="entry name" value="HlyB_4HB_MCP"/>
</dbReference>
<evidence type="ECO:0000256" key="3">
    <source>
        <dbReference type="ARBA" id="ARBA00029447"/>
    </source>
</evidence>
<dbReference type="Pfam" id="PF12729">
    <property type="entry name" value="4HB_MCP_1"/>
    <property type="match status" value="1"/>
</dbReference>
<evidence type="ECO:0000259" key="8">
    <source>
        <dbReference type="PROSITE" id="PS50885"/>
    </source>
</evidence>
<dbReference type="PANTHER" id="PTHR43531">
    <property type="entry name" value="PROTEIN ICFG"/>
    <property type="match status" value="1"/>
</dbReference>
<proteinExistence type="inferred from homology"/>
<dbReference type="Proteomes" id="UP000092713">
    <property type="component" value="Unassembled WGS sequence"/>
</dbReference>
<dbReference type="PROSITE" id="PS50885">
    <property type="entry name" value="HAMP"/>
    <property type="match status" value="1"/>
</dbReference>
<keyword evidence="2" id="KW-0488">Methylation</keyword>
<dbReference type="InterPro" id="IPR051310">
    <property type="entry name" value="MCP_chemotaxis"/>
</dbReference>
<keyword evidence="6" id="KW-0472">Membrane</keyword>
<keyword evidence="10" id="KW-1185">Reference proteome</keyword>
<name>A0A1A7BTU7_9BURK</name>
<comment type="caution">
    <text evidence="9">The sequence shown here is derived from an EMBL/GenBank/DDBJ whole genome shotgun (WGS) entry which is preliminary data.</text>
</comment>
<dbReference type="GO" id="GO:0007165">
    <property type="term" value="P:signal transduction"/>
    <property type="evidence" value="ECO:0007669"/>
    <property type="project" value="UniProtKB-KW"/>
</dbReference>
<sequence length="576" mass="60759">MSILKNTRVSTRLALGFGAVIVLGFVIAVIAMIRLHALSTTVDEMANNRMVKVAQFTEIKDNLNEIARRVRNAVITDDAAFRAEEKSRITALRAANAALIAKLQQSLQSPASIELLKTLNDNRPMYNRAIDHVVQLAADGQKDAAMKSLLGEVRASQTVVFKAVDDSRTFQKNIAEKLALDAQSLANTSSTLMLVLGAAMILIGGVVGWLIVRDLGQALGAEPAQLSEMAARVAAGDLSVPLAVRNGDQRSVMAAMARMQVSLTEVVATVREGSEEVATASAEISQGNNDLSQRTEHQASALEETAASMEELSSTVKQNADNTRQANLLAQSASSVAGKGGEMVSKVVDTMKGINASSRKIADIISVIDGIAFQTNILALNAAVEAARAGEQGRGFAVVATEVRSLAGRSAEAAKEIKSLIFSSVERVEEGTLLVDQAGSTMSEVLEAIRRVTDIMEEINAASGEQSQGISQIGEAVQQMDQVTQENAALVEQMAAAGIGLKNRAGQLLQTVAVFQLSAERAPARPAATAITPQRAAPRPKLAAPAARPRAQAPAAAKASKPARQAAPAESDWEEF</sequence>